<comment type="similarity">
    <text evidence="1">Belongs to the CACTIN family.</text>
</comment>
<dbReference type="GO" id="GO:0005737">
    <property type="term" value="C:cytoplasm"/>
    <property type="evidence" value="ECO:0000318"/>
    <property type="project" value="GO_Central"/>
</dbReference>
<dbReference type="STRING" id="81824.A9V712"/>
<protein>
    <recommendedName>
        <fullName evidence="2">Splicing factor Cactin</fullName>
    </recommendedName>
</protein>
<feature type="region of interest" description="Disordered" evidence="4">
    <location>
        <begin position="424"/>
        <end position="460"/>
    </location>
</feature>
<name>A9V712_MONBE</name>
<dbReference type="GO" id="GO:0005681">
    <property type="term" value="C:spliceosomal complex"/>
    <property type="evidence" value="ECO:0000318"/>
    <property type="project" value="GO_Central"/>
</dbReference>
<dbReference type="InterPro" id="IPR018816">
    <property type="entry name" value="Cactin_central"/>
</dbReference>
<dbReference type="Pfam" id="PF09732">
    <property type="entry name" value="CactinC_cactus"/>
    <property type="match status" value="1"/>
</dbReference>
<accession>A9V712</accession>
<evidence type="ECO:0000256" key="1">
    <source>
        <dbReference type="ARBA" id="ARBA00006895"/>
    </source>
</evidence>
<dbReference type="RefSeq" id="XP_001748546.1">
    <property type="nucleotide sequence ID" value="XM_001748494.1"/>
</dbReference>
<dbReference type="PANTHER" id="PTHR21737:SF4">
    <property type="entry name" value="SPLICING FACTOR CACTIN"/>
    <property type="match status" value="1"/>
</dbReference>
<gene>
    <name evidence="7" type="ORF">MONBRDRAFT_28043</name>
</gene>
<evidence type="ECO:0000313" key="8">
    <source>
        <dbReference type="Proteomes" id="UP000001357"/>
    </source>
</evidence>
<dbReference type="GO" id="GO:0045292">
    <property type="term" value="P:mRNA cis splicing, via spliceosome"/>
    <property type="evidence" value="ECO:0000318"/>
    <property type="project" value="GO_Central"/>
</dbReference>
<feature type="compositionally biased region" description="Basic and acidic residues" evidence="4">
    <location>
        <begin position="1"/>
        <end position="124"/>
    </location>
</feature>
<dbReference type="GeneID" id="5893776"/>
<dbReference type="SMART" id="SM01050">
    <property type="entry name" value="CactinC_cactus"/>
    <property type="match status" value="1"/>
</dbReference>
<dbReference type="AlphaFoldDB" id="A9V712"/>
<dbReference type="InterPro" id="IPR019134">
    <property type="entry name" value="Cactin_C"/>
</dbReference>
<evidence type="ECO:0000259" key="5">
    <source>
        <dbReference type="Pfam" id="PF09732"/>
    </source>
</evidence>
<feature type="domain" description="Splicing factor cactin central" evidence="6">
    <location>
        <begin position="216"/>
        <end position="409"/>
    </location>
</feature>
<evidence type="ECO:0000313" key="7">
    <source>
        <dbReference type="EMBL" id="EDQ86710.1"/>
    </source>
</evidence>
<proteinExistence type="inferred from homology"/>
<evidence type="ECO:0000256" key="2">
    <source>
        <dbReference type="ARBA" id="ARBA00034534"/>
    </source>
</evidence>
<dbReference type="eggNOG" id="KOG2370">
    <property type="taxonomic scope" value="Eukaryota"/>
</dbReference>
<keyword evidence="3" id="KW-0175">Coiled coil</keyword>
<sequence length="680" mass="81303">MADVDEFGRRRDRGESRRHDEYDEDDRRRSSRRERDDRSRDRDSGRRDRDRDYGRDRDRDDRSSRGDRRDRDDDRDDRRSRRRDDSDDEDRYRHQRREEREAEKQRRREAKERAKLYETPEEKRARRLAKKEAKSRKRREGTIVVEHRDDDASGKFVWKKKIDEALTQGLTREELYHQELERVRENKRELEEVKKRREEREIEQNQMQKERDMQIRDADAAQFQDWIENEDNFQLEQARLRSEIRLREGRAKPIDLLARYMRMAEDEVAFEMREPYHVLDMLTLEDTEDLEADIQVYLKLDRAPAATEFWQDMLTVTNHALVEHRRLAALRKPDLTPAEARALESNINQRVKADIVTLFAKKTHAQLQDLRAKIQRKLDSPDTLDVGYWDSLLKELRVEMARARLREKHQQFLQEKLARLRQQQQQQQEQQMAAAAAAANGGAPGDEGRSGSPAPADIPSDELDMADVITQDQLDAQLAFMRRAVANMVKEGRKTELHADYAWSQTGGMSERDRQFFAKARANREGVEEEDEEHEEQTEFNSEEVGYGDKQSYSWSNRYRALKPRFFNRVFTGYDWNAYNRTHYDHDNPPPKTVQGYKFNIFYPDLVDPTHTPTYKIKPLKNEPGFALIVFTSGPPYQDIAFKIVDKRWAMGRFSGYRCRFTPNNIFELYFRFKKERYRR</sequence>
<dbReference type="FunCoup" id="A9V712">
    <property type="interactions" value="1559"/>
</dbReference>
<dbReference type="OMA" id="HIDFWND"/>
<feature type="compositionally biased region" description="Acidic residues" evidence="4">
    <location>
        <begin position="527"/>
        <end position="542"/>
    </location>
</feature>
<feature type="coiled-coil region" evidence="3">
    <location>
        <begin position="173"/>
        <end position="210"/>
    </location>
</feature>
<feature type="domain" description="Splicing factor Cactin C-terminal" evidence="5">
    <location>
        <begin position="555"/>
        <end position="680"/>
    </location>
</feature>
<feature type="compositionally biased region" description="Low complexity" evidence="4">
    <location>
        <begin position="424"/>
        <end position="439"/>
    </location>
</feature>
<dbReference type="Pfam" id="PF10312">
    <property type="entry name" value="Cactin_mid"/>
    <property type="match status" value="1"/>
</dbReference>
<evidence type="ECO:0000256" key="3">
    <source>
        <dbReference type="SAM" id="Coils"/>
    </source>
</evidence>
<evidence type="ECO:0000256" key="4">
    <source>
        <dbReference type="SAM" id="MobiDB-lite"/>
    </source>
</evidence>
<evidence type="ECO:0000259" key="6">
    <source>
        <dbReference type="Pfam" id="PF10312"/>
    </source>
</evidence>
<organism evidence="7 8">
    <name type="scientific">Monosiga brevicollis</name>
    <name type="common">Choanoflagellate</name>
    <dbReference type="NCBI Taxonomy" id="81824"/>
    <lineage>
        <taxon>Eukaryota</taxon>
        <taxon>Choanoflagellata</taxon>
        <taxon>Craspedida</taxon>
        <taxon>Salpingoecidae</taxon>
        <taxon>Monosiga</taxon>
    </lineage>
</organism>
<dbReference type="PANTHER" id="PTHR21737">
    <property type="entry name" value="POLYGLUTAMINE BINDING PROTEIN 1/MARVEL MEMBRANE-ASSOCIATING DOMAIN CONTAINING 3"/>
    <property type="match status" value="1"/>
</dbReference>
<dbReference type="KEGG" id="mbr:MONBRDRAFT_28043"/>
<dbReference type="InParanoid" id="A9V712"/>
<feature type="region of interest" description="Disordered" evidence="4">
    <location>
        <begin position="1"/>
        <end position="146"/>
    </location>
</feature>
<dbReference type="EMBL" id="CH991564">
    <property type="protein sequence ID" value="EDQ86710.1"/>
    <property type="molecule type" value="Genomic_DNA"/>
</dbReference>
<dbReference type="Proteomes" id="UP000001357">
    <property type="component" value="Unassembled WGS sequence"/>
</dbReference>
<feature type="compositionally biased region" description="Basic residues" evidence="4">
    <location>
        <begin position="125"/>
        <end position="139"/>
    </location>
</feature>
<feature type="region of interest" description="Disordered" evidence="4">
    <location>
        <begin position="524"/>
        <end position="548"/>
    </location>
</feature>
<reference evidence="7 8" key="1">
    <citation type="journal article" date="2008" name="Nature">
        <title>The genome of the choanoflagellate Monosiga brevicollis and the origin of metazoans.</title>
        <authorList>
            <consortium name="JGI Sequencing"/>
            <person name="King N."/>
            <person name="Westbrook M.J."/>
            <person name="Young S.L."/>
            <person name="Kuo A."/>
            <person name="Abedin M."/>
            <person name="Chapman J."/>
            <person name="Fairclough S."/>
            <person name="Hellsten U."/>
            <person name="Isogai Y."/>
            <person name="Letunic I."/>
            <person name="Marr M."/>
            <person name="Pincus D."/>
            <person name="Putnam N."/>
            <person name="Rokas A."/>
            <person name="Wright K.J."/>
            <person name="Zuzow R."/>
            <person name="Dirks W."/>
            <person name="Good M."/>
            <person name="Goodstein D."/>
            <person name="Lemons D."/>
            <person name="Li W."/>
            <person name="Lyons J.B."/>
            <person name="Morris A."/>
            <person name="Nichols S."/>
            <person name="Richter D.J."/>
            <person name="Salamov A."/>
            <person name="Bork P."/>
            <person name="Lim W.A."/>
            <person name="Manning G."/>
            <person name="Miller W.T."/>
            <person name="McGinnis W."/>
            <person name="Shapiro H."/>
            <person name="Tjian R."/>
            <person name="Grigoriev I.V."/>
            <person name="Rokhsar D."/>
        </authorList>
    </citation>
    <scope>NUCLEOTIDE SEQUENCE [LARGE SCALE GENOMIC DNA]</scope>
    <source>
        <strain evidence="8">MX1 / ATCC 50154</strain>
    </source>
</reference>
<keyword evidence="8" id="KW-1185">Reference proteome</keyword>